<reference evidence="6 8" key="1">
    <citation type="submission" date="2018-06" db="EMBL/GenBank/DDBJ databases">
        <authorList>
            <consortium name="Pathogen Informatics"/>
            <person name="Doyle S."/>
        </authorList>
    </citation>
    <scope>NUCLEOTIDE SEQUENCE [LARGE SCALE GENOMIC DNA]</scope>
    <source>
        <strain evidence="6 8">NCTC11159</strain>
    </source>
</reference>
<feature type="domain" description="Alpha-2-macroglobulin" evidence="5">
    <location>
        <begin position="1257"/>
        <end position="1346"/>
    </location>
</feature>
<dbReference type="PANTHER" id="PTHR40094:SF1">
    <property type="entry name" value="UBIQUITIN DOMAIN-CONTAINING PROTEIN"/>
    <property type="match status" value="1"/>
</dbReference>
<dbReference type="SUPFAM" id="SSF48239">
    <property type="entry name" value="Terpenoid cyclases/Protein prenyltransferases"/>
    <property type="match status" value="1"/>
</dbReference>
<evidence type="ECO:0000313" key="8">
    <source>
        <dbReference type="Proteomes" id="UP000255108"/>
    </source>
</evidence>
<gene>
    <name evidence="7" type="ORF">EV682_10182</name>
    <name evidence="6" type="ORF">NCTC11159_00101</name>
</gene>
<evidence type="ECO:0000256" key="1">
    <source>
        <dbReference type="ARBA" id="ARBA00010556"/>
    </source>
</evidence>
<dbReference type="Pfam" id="PF11974">
    <property type="entry name" value="bMG3"/>
    <property type="match status" value="1"/>
</dbReference>
<feature type="compositionally biased region" description="Acidic residues" evidence="3">
    <location>
        <begin position="1835"/>
        <end position="1846"/>
    </location>
</feature>
<dbReference type="InterPro" id="IPR021868">
    <property type="entry name" value="Alpha_2_Macroglob_MG3"/>
</dbReference>
<accession>A0A377Q2Y7</accession>
<dbReference type="Pfam" id="PF01835">
    <property type="entry name" value="MG2"/>
    <property type="match status" value="1"/>
</dbReference>
<dbReference type="OrthoDB" id="9767116at2"/>
<evidence type="ECO:0000313" key="6">
    <source>
        <dbReference type="EMBL" id="STQ89090.1"/>
    </source>
</evidence>
<dbReference type="InterPro" id="IPR008930">
    <property type="entry name" value="Terpenoid_cyclase/PrenylTrfase"/>
</dbReference>
<sequence>MNKALQICLPAFQLLSRGISWVLTLLFGEVNWQAPGWLKKLARWLEAAVSWMRAKPKQAGIAALTLALMATGGTMGWRWYQAQPKPQRVSYVVTAPELTPYDEKDRPQPLPLVVEFNESAAPLKQIDQPAGDGVQLSPALAGSWVWEGDRKLVFRPKADWPIDAEFEVSLAKKKLFAESVKLEEYSFTFKTAPFAANVAESRFYQDPRDANLKKLVATLHFSHPVDPASIQKNISLKLGGGLSYQSDKVPPYSISFDKAKLNAFIHSAPLTVPKEDSDILLTLAKGAQAAQGGNALDAELSSKISVPGLYSLRFDQVKMLLADNERYEPEQVVMLSSNVPVSEAALKGKVRAWLLPEYPPNTPKEDQRGVYQWGASQVGQAVLTQALALKALPGEEEFGTQHSWKFSAPVGRSVFLQVDAGVQAFGGYQSGKVMTQVFQVAPYPKAIKLLSNGALLSMASDKKVAFVARGLSGVRIEVGRLLPNQLHHLVDQNNGNFAKPEIADQYLDTLVERFTEERTLPATDPGKPYYDSIDLTRYLADKTGNRRGVFMLKLTPFDPKAPKNREDEPSDSRFILVSDLGVLAKTAVDNSNDVFVQSISSGEAIAAATVEVIGRNGQTVASSQTDALGRAHFPALKDLAREKAPLMYLVKQSDDVSFLPINRYDRQLNLSRFDIGGVANAVSAQQLSSFVFSDRGMYRPGETAHIHSITRTANWAGALAGLPLEIEITDPRGQTVKKDKIKLSNSGFDSVDFASSETSPSGDYQIGVYLVKGKERGEQIGSGSIKIKEFEPDRMKVNATLSNAPVEGWIKPEDIKANVKVMHLFGSPAGGRRVEGEMILTPSVPAFAAFAQYRFSEAGQLKEPFRDALPSATSNDQGDAELTLNLARFARSTYQLHLTARAFESGSGRGVAAESAVLVSSAPYLVGVKSDGELGYIQRNAKRAAHWLAIAPNLKPIAADQLTLSWVERKYVSVLVKQSDETYKYQSRKKEINRESKPLSLPASGSNLTLPTAEPGDFALVVRGPDGAELNRIEYTVVGAANIARSLERNAELQLTLNKKDYKPGDEIEINIRAPYTGAGLITIERDKVYSHVWFKADTTSSVQKITLPKDFEGNGYISVQFIRSPSSDEVYMSPLSYGVVPFAVNLDARRLDVKIANAKEVKPGQKLELKVSSNQEARVVVFAVDEGILQVARYKTPQPLDFFFQKRALDVRTSQILDLILPEFSRLMQGAAPGGDAAGALGKHLNPFKRKRQPAVAWWSGLIDVGPQGKTLSYTVPDTFNGKLRLMAVAVTADKIGVFEGGTQVRGDLILSPNVPYALAPGDEFTVSVGVFNNLRAPGKAAVQLKLDADAAFTLISPALQNLSIDGQREANAEFRLKANGVLGSGSLRFTASSGGKQGIARDAVSIRPAVPYSTKLTVGRFDKSSEEVALSRVLFNEHRKVIAGVAGSPLVWAQGLAGYLDGYGYSCTEQVISKGFPALLLPNLDRAKTQAAFSKLSQILAERQNDDGSFGLWASNPDISRFASVYAVHYLLEASERGLPVSRDMLARSNAWLEQLATGSSQNLAEARERAYAIYLLSRQGTMTSGMIASLQQELEAHHAKTWQQDLTAAYLAASYKLLKQDALANKLFKAVPWRLIGKNNQAVTYYDPTVHDAQRLYLLARHFKEQLGSVPASELSELGKAISSQNYHSLSAAYLMLGLEAFGANAGTFTLAEVDKSGKVTGLDIKRLENSAALSTSAHRARFGKEGALPGFYLLSESGFDKTPPSAAIKQGVEVIREYTDLTGKVISKVKIGEEFLVRLRLRADQPASQMAIVELLPGGVEIVPSPKEEAPEAIEVEGEGEGEAPQRPAWQAPLGEKQSNWRPDYLDMRDDRIVLYGSISKDAATFVYRLRATHAGVFTSPAPYAEGMYSKQQGRGMAGKLEIVKP</sequence>
<feature type="domain" description="Alpha-2-macroglobulin bait region" evidence="4">
    <location>
        <begin position="1053"/>
        <end position="1192"/>
    </location>
</feature>
<dbReference type="InterPro" id="IPR051802">
    <property type="entry name" value="YfhM-like"/>
</dbReference>
<dbReference type="Pfam" id="PF17972">
    <property type="entry name" value="bMG5"/>
    <property type="match status" value="1"/>
</dbReference>
<dbReference type="EMBL" id="UGHR01000001">
    <property type="protein sequence ID" value="STQ89090.1"/>
    <property type="molecule type" value="Genomic_DNA"/>
</dbReference>
<dbReference type="Pfam" id="PF17973">
    <property type="entry name" value="bMG10"/>
    <property type="match status" value="1"/>
</dbReference>
<dbReference type="Pfam" id="PF07703">
    <property type="entry name" value="A2M_BRD"/>
    <property type="match status" value="1"/>
</dbReference>
<dbReference type="EMBL" id="SMBT01000001">
    <property type="protein sequence ID" value="TCU90063.1"/>
    <property type="molecule type" value="Genomic_DNA"/>
</dbReference>
<dbReference type="InterPro" id="IPR011625">
    <property type="entry name" value="A2M_N_BRD"/>
</dbReference>
<dbReference type="InterPro" id="IPR001599">
    <property type="entry name" value="Macroglobln_a2"/>
</dbReference>
<dbReference type="PANTHER" id="PTHR40094">
    <property type="entry name" value="ALPHA-2-MACROGLOBULIN HOMOLOG"/>
    <property type="match status" value="1"/>
</dbReference>
<dbReference type="Gene3D" id="2.60.40.3710">
    <property type="match status" value="1"/>
</dbReference>
<keyword evidence="2" id="KW-0732">Signal</keyword>
<dbReference type="CDD" id="cd02891">
    <property type="entry name" value="A2M_like"/>
    <property type="match status" value="1"/>
</dbReference>
<reference evidence="7 9" key="2">
    <citation type="submission" date="2019-03" db="EMBL/GenBank/DDBJ databases">
        <title>Genomic Encyclopedia of Type Strains, Phase IV (KMG-IV): sequencing the most valuable type-strain genomes for metagenomic binning, comparative biology and taxonomic classification.</title>
        <authorList>
            <person name="Goeker M."/>
        </authorList>
    </citation>
    <scope>NUCLEOTIDE SEQUENCE [LARGE SCALE GENOMIC DNA]</scope>
    <source>
        <strain evidence="7 9">DSM 3764</strain>
    </source>
</reference>
<keyword evidence="9" id="KW-1185">Reference proteome</keyword>
<protein>
    <submittedName>
        <fullName evidence="6">Alpha-2-macroglobulin family N-terminal region</fullName>
    </submittedName>
</protein>
<dbReference type="GO" id="GO:0004866">
    <property type="term" value="F:endopeptidase inhibitor activity"/>
    <property type="evidence" value="ECO:0007669"/>
    <property type="project" value="InterPro"/>
</dbReference>
<organism evidence="6 8">
    <name type="scientific">Iodobacter fluviatilis</name>
    <dbReference type="NCBI Taxonomy" id="537"/>
    <lineage>
        <taxon>Bacteria</taxon>
        <taxon>Pseudomonadati</taxon>
        <taxon>Pseudomonadota</taxon>
        <taxon>Betaproteobacteria</taxon>
        <taxon>Neisseriales</taxon>
        <taxon>Chitinibacteraceae</taxon>
        <taxon>Iodobacter</taxon>
    </lineage>
</organism>
<comment type="similarity">
    <text evidence="1">Belongs to the protease inhibitor I39 (alpha-2-macroglobulin) family. Bacterial alpha-2-macroglobulin subfamily.</text>
</comment>
<evidence type="ECO:0000313" key="9">
    <source>
        <dbReference type="Proteomes" id="UP000295794"/>
    </source>
</evidence>
<dbReference type="Proteomes" id="UP000295794">
    <property type="component" value="Unassembled WGS sequence"/>
</dbReference>
<dbReference type="InterPro" id="IPR002890">
    <property type="entry name" value="MG2"/>
</dbReference>
<feature type="region of interest" description="Disordered" evidence="3">
    <location>
        <begin position="1833"/>
        <end position="1860"/>
    </location>
</feature>
<evidence type="ECO:0000256" key="2">
    <source>
        <dbReference type="ARBA" id="ARBA00022729"/>
    </source>
</evidence>
<dbReference type="SMART" id="SM01359">
    <property type="entry name" value="A2M_N_2"/>
    <property type="match status" value="1"/>
</dbReference>
<dbReference type="Proteomes" id="UP000255108">
    <property type="component" value="Unassembled WGS sequence"/>
</dbReference>
<evidence type="ECO:0000259" key="5">
    <source>
        <dbReference type="SMART" id="SM01360"/>
    </source>
</evidence>
<dbReference type="Gene3D" id="2.60.40.1930">
    <property type="match status" value="1"/>
</dbReference>
<dbReference type="InterPro" id="IPR041246">
    <property type="entry name" value="Bact_MG10"/>
</dbReference>
<evidence type="ECO:0000259" key="4">
    <source>
        <dbReference type="SMART" id="SM01359"/>
    </source>
</evidence>
<proteinExistence type="inferred from homology"/>
<evidence type="ECO:0000256" key="3">
    <source>
        <dbReference type="SAM" id="MobiDB-lite"/>
    </source>
</evidence>
<dbReference type="Gene3D" id="1.50.10.20">
    <property type="match status" value="1"/>
</dbReference>
<evidence type="ECO:0000313" key="7">
    <source>
        <dbReference type="EMBL" id="TCU90063.1"/>
    </source>
</evidence>
<dbReference type="Pfam" id="PF00207">
    <property type="entry name" value="A2M"/>
    <property type="match status" value="1"/>
</dbReference>
<dbReference type="InterPro" id="IPR041203">
    <property type="entry name" value="Bact_A2M_MG5"/>
</dbReference>
<dbReference type="SMART" id="SM01360">
    <property type="entry name" value="A2M"/>
    <property type="match status" value="1"/>
</dbReference>
<name>A0A377Q2Y7_9NEIS</name>